<keyword evidence="3" id="KW-1185">Reference proteome</keyword>
<evidence type="ECO:0000313" key="3">
    <source>
        <dbReference type="Proteomes" id="UP000054387"/>
    </source>
</evidence>
<proteinExistence type="predicted"/>
<dbReference type="Proteomes" id="UP000054387">
    <property type="component" value="Unassembled WGS sequence"/>
</dbReference>
<dbReference type="OrthoDB" id="378224at2157"/>
<comment type="caution">
    <text evidence="2">The sequence shown here is derived from an EMBL/GenBank/DDBJ whole genome shotgun (WGS) entry which is preliminary data.</text>
</comment>
<evidence type="ECO:0000313" key="2">
    <source>
        <dbReference type="EMBL" id="KTG10594.1"/>
    </source>
</evidence>
<dbReference type="AlphaFoldDB" id="A0A0W1RAU9"/>
<evidence type="ECO:0000256" key="1">
    <source>
        <dbReference type="SAM" id="Coils"/>
    </source>
</evidence>
<feature type="coiled-coil region" evidence="1">
    <location>
        <begin position="58"/>
        <end position="85"/>
    </location>
</feature>
<protein>
    <submittedName>
        <fullName evidence="2">Uncharacterized protein</fullName>
    </submittedName>
</protein>
<dbReference type="EMBL" id="LOPU01000017">
    <property type="protein sequence ID" value="KTG10594.1"/>
    <property type="molecule type" value="Genomic_DNA"/>
</dbReference>
<keyword evidence="1" id="KW-0175">Coiled coil</keyword>
<sequence length="86" mass="9871">MSDTDRLKRRVRTLERHVLGAEAEDFAGVPSERTEWPLSGLVHRIRRLEETVVDDDNSPSLEQRVDELEARIDELETAASNGRTDR</sequence>
<reference evidence="2 3" key="1">
    <citation type="submission" date="2015-12" db="EMBL/GenBank/DDBJ databases">
        <title>Haloprofundus marisrubri gen. nov., sp. nov., an extremely halophilic archaeon isolated from the Discovery deep brine-seawater interface in the Red Sea.</title>
        <authorList>
            <person name="Zhang G."/>
            <person name="Stingl U."/>
            <person name="Rashid M."/>
        </authorList>
    </citation>
    <scope>NUCLEOTIDE SEQUENCE [LARGE SCALE GENOMIC DNA]</scope>
    <source>
        <strain evidence="2 3">SB9</strain>
    </source>
</reference>
<accession>A0A0W1RAU9</accession>
<dbReference type="Gene3D" id="1.20.5.170">
    <property type="match status" value="1"/>
</dbReference>
<name>A0A0W1RAU9_9EURY</name>
<dbReference type="RefSeq" id="WP_058580918.1">
    <property type="nucleotide sequence ID" value="NZ_LOPU01000017.1"/>
</dbReference>
<organism evidence="2 3">
    <name type="scientific">Haloprofundus marisrubri</name>
    <dbReference type="NCBI Taxonomy" id="1514971"/>
    <lineage>
        <taxon>Archaea</taxon>
        <taxon>Methanobacteriati</taxon>
        <taxon>Methanobacteriota</taxon>
        <taxon>Stenosarchaea group</taxon>
        <taxon>Halobacteria</taxon>
        <taxon>Halobacteriales</taxon>
        <taxon>Haloferacaceae</taxon>
        <taxon>Haloprofundus</taxon>
    </lineage>
</organism>
<gene>
    <name evidence="2" type="ORF">AUR64_07955</name>
</gene>